<dbReference type="Pfam" id="PF12697">
    <property type="entry name" value="Abhydrolase_6"/>
    <property type="match status" value="1"/>
</dbReference>
<dbReference type="PANTHER" id="PTHR43798">
    <property type="entry name" value="MONOACYLGLYCEROL LIPASE"/>
    <property type="match status" value="1"/>
</dbReference>
<name>A0A6J6NH07_9ZZZZ</name>
<accession>A0A6J6NH07</accession>
<protein>
    <submittedName>
        <fullName evidence="2">Unannotated protein</fullName>
    </submittedName>
</protein>
<reference evidence="2" key="1">
    <citation type="submission" date="2020-05" db="EMBL/GenBank/DDBJ databases">
        <authorList>
            <person name="Chiriac C."/>
            <person name="Salcher M."/>
            <person name="Ghai R."/>
            <person name="Kavagutti S V."/>
        </authorList>
    </citation>
    <scope>NUCLEOTIDE SEQUENCE</scope>
</reference>
<dbReference type="EMBL" id="CAEZXA010000176">
    <property type="protein sequence ID" value="CAB4685981.1"/>
    <property type="molecule type" value="Genomic_DNA"/>
</dbReference>
<proteinExistence type="predicted"/>
<evidence type="ECO:0000313" key="2">
    <source>
        <dbReference type="EMBL" id="CAB4685981.1"/>
    </source>
</evidence>
<dbReference type="GO" id="GO:0016020">
    <property type="term" value="C:membrane"/>
    <property type="evidence" value="ECO:0007669"/>
    <property type="project" value="TreeGrafter"/>
</dbReference>
<dbReference type="Gene3D" id="3.40.50.1820">
    <property type="entry name" value="alpha/beta hydrolase"/>
    <property type="match status" value="1"/>
</dbReference>
<dbReference type="AlphaFoldDB" id="A0A6J6NH07"/>
<dbReference type="InterPro" id="IPR029058">
    <property type="entry name" value="AB_hydrolase_fold"/>
</dbReference>
<dbReference type="InterPro" id="IPR050266">
    <property type="entry name" value="AB_hydrolase_sf"/>
</dbReference>
<organism evidence="2">
    <name type="scientific">freshwater metagenome</name>
    <dbReference type="NCBI Taxonomy" id="449393"/>
    <lineage>
        <taxon>unclassified sequences</taxon>
        <taxon>metagenomes</taxon>
        <taxon>ecological metagenomes</taxon>
    </lineage>
</organism>
<sequence length="256" mass="27936">MSGEQHHPQSVSSLFSVETGPETQPLVVLIHGSLDRSGGMALLARHVQHSHRVLRYDRRGYGKSWPHGGPFDVEDQVKDLVGLIGNRSVVLLGHSYGGNVALAAAEILKDQVRGVSTYETPLSWMTWWPGTTAGAMAVSSTASDAAEKFMVRLIGQSRWNSLPDRTRQERRQEGVALIGELTALRLHEPWRAEAVTCRVLSGFGSEGLAHHADGARWIADHIANARLVELHGAAHGAPLSHPEMMVDLLIRPHLEG</sequence>
<dbReference type="PANTHER" id="PTHR43798:SF33">
    <property type="entry name" value="HYDROLASE, PUTATIVE (AFU_ORTHOLOGUE AFUA_2G14860)-RELATED"/>
    <property type="match status" value="1"/>
</dbReference>
<dbReference type="InterPro" id="IPR000073">
    <property type="entry name" value="AB_hydrolase_1"/>
</dbReference>
<gene>
    <name evidence="2" type="ORF">UFOPK2334_01464</name>
</gene>
<feature type="domain" description="AB hydrolase-1" evidence="1">
    <location>
        <begin position="27"/>
        <end position="247"/>
    </location>
</feature>
<dbReference type="SUPFAM" id="SSF53474">
    <property type="entry name" value="alpha/beta-Hydrolases"/>
    <property type="match status" value="1"/>
</dbReference>
<evidence type="ECO:0000259" key="1">
    <source>
        <dbReference type="Pfam" id="PF12697"/>
    </source>
</evidence>